<keyword evidence="2" id="KW-1185">Reference proteome</keyword>
<dbReference type="Proteomes" id="UP000789342">
    <property type="component" value="Unassembled WGS sequence"/>
</dbReference>
<name>A0A9N9J461_9GLOM</name>
<dbReference type="AlphaFoldDB" id="A0A9N9J461"/>
<accession>A0A9N9J461</accession>
<sequence>DDISKRWVRQITKTRGHTMVTRDTHIPSDLFIADSAKIGSKL</sequence>
<reference evidence="1" key="1">
    <citation type="submission" date="2021-06" db="EMBL/GenBank/DDBJ databases">
        <authorList>
            <person name="Kallberg Y."/>
            <person name="Tangrot J."/>
            <person name="Rosling A."/>
        </authorList>
    </citation>
    <scope>NUCLEOTIDE SEQUENCE</scope>
    <source>
        <strain evidence="1">CL551</strain>
    </source>
</reference>
<evidence type="ECO:0000313" key="2">
    <source>
        <dbReference type="Proteomes" id="UP000789342"/>
    </source>
</evidence>
<dbReference type="EMBL" id="CAJVPV010041130">
    <property type="protein sequence ID" value="CAG8761566.1"/>
    <property type="molecule type" value="Genomic_DNA"/>
</dbReference>
<protein>
    <submittedName>
        <fullName evidence="1">2066_t:CDS:1</fullName>
    </submittedName>
</protein>
<feature type="non-terminal residue" evidence="1">
    <location>
        <position position="42"/>
    </location>
</feature>
<evidence type="ECO:0000313" key="1">
    <source>
        <dbReference type="EMBL" id="CAG8761566.1"/>
    </source>
</evidence>
<comment type="caution">
    <text evidence="1">The sequence shown here is derived from an EMBL/GenBank/DDBJ whole genome shotgun (WGS) entry which is preliminary data.</text>
</comment>
<organism evidence="1 2">
    <name type="scientific">Acaulospora morrowiae</name>
    <dbReference type="NCBI Taxonomy" id="94023"/>
    <lineage>
        <taxon>Eukaryota</taxon>
        <taxon>Fungi</taxon>
        <taxon>Fungi incertae sedis</taxon>
        <taxon>Mucoromycota</taxon>
        <taxon>Glomeromycotina</taxon>
        <taxon>Glomeromycetes</taxon>
        <taxon>Diversisporales</taxon>
        <taxon>Acaulosporaceae</taxon>
        <taxon>Acaulospora</taxon>
    </lineage>
</organism>
<gene>
    <name evidence="1" type="ORF">AMORRO_LOCUS15964</name>
</gene>
<feature type="non-terminal residue" evidence="1">
    <location>
        <position position="1"/>
    </location>
</feature>
<proteinExistence type="predicted"/>